<evidence type="ECO:0008006" key="3">
    <source>
        <dbReference type="Google" id="ProtNLM"/>
    </source>
</evidence>
<comment type="caution">
    <text evidence="1">The sequence shown here is derived from an EMBL/GenBank/DDBJ whole genome shotgun (WGS) entry which is preliminary data.</text>
</comment>
<gene>
    <name evidence="1" type="ORF">JAV76_09915</name>
</gene>
<evidence type="ECO:0000313" key="2">
    <source>
        <dbReference type="Proteomes" id="UP000602087"/>
    </source>
</evidence>
<name>A0A934I905_9MICO</name>
<organism evidence="1 2">
    <name type="scientific">Sanguibacter suaedae</name>
    <dbReference type="NCBI Taxonomy" id="2795737"/>
    <lineage>
        <taxon>Bacteria</taxon>
        <taxon>Bacillati</taxon>
        <taxon>Actinomycetota</taxon>
        <taxon>Actinomycetes</taxon>
        <taxon>Micrococcales</taxon>
        <taxon>Sanguibacteraceae</taxon>
        <taxon>Sanguibacter</taxon>
    </lineage>
</organism>
<reference evidence="1" key="1">
    <citation type="submission" date="2020-12" db="EMBL/GenBank/DDBJ databases">
        <title>Sanguibacter suaedae sp. nov., isolated from Suaeda aralocaspica.</title>
        <authorList>
            <person name="Ma Q."/>
        </authorList>
    </citation>
    <scope>NUCLEOTIDE SEQUENCE</scope>
    <source>
        <strain evidence="1">YZGR15</strain>
    </source>
</reference>
<dbReference type="Proteomes" id="UP000602087">
    <property type="component" value="Unassembled WGS sequence"/>
</dbReference>
<evidence type="ECO:0000313" key="1">
    <source>
        <dbReference type="EMBL" id="MBI9115322.1"/>
    </source>
</evidence>
<accession>A0A934I905</accession>
<sequence>MPASAASRSATSFSVLVATPPRAAPPYTTEGVGGRTTWEALLRDGLVDEVHAGFGVLAGTLGSPQARARSLATRVPREVVVGRRSAAWVHTGGRRPDKVSVLYAPHGYRPRDAPHLEVAQATMRTWESQPVGGVQVTTPERTALDVATWCEDDDAHTVLVRLARHGVDLEEAVVRLTTHAHWRSAERARARLLRAAGAAPAA</sequence>
<keyword evidence="2" id="KW-1185">Reference proteome</keyword>
<dbReference type="EMBL" id="JAEINH010000007">
    <property type="protein sequence ID" value="MBI9115322.1"/>
    <property type="molecule type" value="Genomic_DNA"/>
</dbReference>
<dbReference type="AlphaFoldDB" id="A0A934I905"/>
<proteinExistence type="predicted"/>
<protein>
    <recommendedName>
        <fullName evidence="3">AbiEi antitoxin C-terminal domain-containing protein</fullName>
    </recommendedName>
</protein>
<dbReference type="RefSeq" id="WP_198733886.1">
    <property type="nucleotide sequence ID" value="NZ_JAEINH010000007.1"/>
</dbReference>